<keyword evidence="2" id="KW-1133">Transmembrane helix</keyword>
<sequence length="1296" mass="137480">MSLLSPPQKTTLVAVVAGAVAGVAALTWSVVQLHRRRDASNSESAGVPPESWTKAQVAAWLHDNGVSKHATALCRRFNLTGEALLQVTERDLYRMGVPLRDARVVLAAVEDLKESPVLLARASQARTSRQPSLASISSRLPAAVATPVTTASPGERFEAAWNALVRTCVLPSDGASPTEQQQRVVVYTSALLECFQALSSREQATALALVAAVEDNAAPAPVVSSDASPRSPPVKNPAAPAMPDAAAAADSLREVETKLQPLHSMVDSFLKFLQSPELDAVSAADFEELSARVAGQVKRVARVCEQLPAEMGGPLLRKCEKVFEALARRQVTAAASLTSQEETRKPVMQALYEVIAEVKDPATRDLPPAQRVAVLSALVERAESIEALASGAVEGASKDDQALQLVQPLLRFLREAVRVGAETAALEAEGEAAAAAQQDDVDEEEEEGAEGNGEGRERGMTNADIPVIVDTIQRIQETLQSAEFRHAPAEVQAQLCAVLTRRISALEDRIDTLPAPTRSAGRELLQNTKSVLTAVGNAAAVAAHRVADPDEVANGKDEGDAAEGAENAAAVAPVGTVGVERCVAQLEKIFEFLSSEALEQAPADERAKMANELVQRVDNIKDTLKGSPAEGPIVKELIQPLYDLLKSVATTQVFSQQFLDITAPLRDVQELLNSTPFQQLPHVEKMRIARGIVPQLQQLTTTLGSLPPSERAAAEELVRPISEELLRIVRERPATEVTAQSVLGRLQTVLRTIQGAEFTTMTPAGRSEWAADAVAELQRLSDDCVALGPEGDALRPIVERLEKQLRSLFSADSNAEGEKAPATNASTDAPAPESGTAAAQSQGDDDAQSIWTTVRAMQGELARTDAQGTFTAPARLQQMLSVLGEVAEATSMTDAQERLLQDFGEELRKHVEGVTAAPNNAEGEAEAGEEAADDALESLRVSLQTLLDVAQEDGGASGAELASIAAKTEEIISMADEAGVKWRDDAQCGRAVRGILGLLQQTRTAGGPGSGGGAAAAARGGPSKVEEVLQSSIKALSDAPPTTEEDFLPFMRVLQLAQPAAERMTNRELVLLKTLQESVIEAMRRLPEPPRPVGEVDNNGAHAMQEREEEQAEAGAEEEGEGTDDVDAVLDALLDMSFKLRDRSYTSAQLDEFEAIQHDLEDLLTRAGVDATEAMASVREQIHLQRKSLRLAEGNDDDSSSSAAGEGENEGEDEDEDETSPLGAAVVVGEEADGEEEGAARASEVIDAFSEDDDDGASDGAAVAAAVVAPTHAPQQAEDDGEREAGEEMQEEVAKP</sequence>
<keyword evidence="5" id="KW-1185">Reference proteome</keyword>
<dbReference type="OMA" id="EQMTNRE"/>
<dbReference type="GeneID" id="26905158"/>
<accession>A0A0N0DVQ9</accession>
<dbReference type="OrthoDB" id="422827at2759"/>
<evidence type="ECO:0000256" key="1">
    <source>
        <dbReference type="SAM" id="MobiDB-lite"/>
    </source>
</evidence>
<dbReference type="InterPro" id="IPR001660">
    <property type="entry name" value="SAM"/>
</dbReference>
<dbReference type="SMART" id="SM00454">
    <property type="entry name" value="SAM"/>
    <property type="match status" value="1"/>
</dbReference>
<organism evidence="4 5">
    <name type="scientific">Leptomonas pyrrhocoris</name>
    <name type="common">Firebug parasite</name>
    <dbReference type="NCBI Taxonomy" id="157538"/>
    <lineage>
        <taxon>Eukaryota</taxon>
        <taxon>Discoba</taxon>
        <taxon>Euglenozoa</taxon>
        <taxon>Kinetoplastea</taxon>
        <taxon>Metakinetoplastina</taxon>
        <taxon>Trypanosomatida</taxon>
        <taxon>Trypanosomatidae</taxon>
        <taxon>Leishmaniinae</taxon>
        <taxon>Leptomonas</taxon>
    </lineage>
</organism>
<feature type="region of interest" description="Disordered" evidence="1">
    <location>
        <begin position="428"/>
        <end position="461"/>
    </location>
</feature>
<reference evidence="4 5" key="1">
    <citation type="submission" date="2015-07" db="EMBL/GenBank/DDBJ databases">
        <title>High-quality genome of monoxenous trypanosomatid Leptomonas pyrrhocoris.</title>
        <authorList>
            <person name="Flegontov P."/>
            <person name="Butenko A."/>
            <person name="Firsov S."/>
            <person name="Vlcek C."/>
            <person name="Logacheva M.D."/>
            <person name="Field M."/>
            <person name="Filatov D."/>
            <person name="Flegontova O."/>
            <person name="Gerasimov E."/>
            <person name="Jackson A.P."/>
            <person name="Kelly S."/>
            <person name="Opperdoes F."/>
            <person name="O'Reilly A."/>
            <person name="Votypka J."/>
            <person name="Yurchenko V."/>
            <person name="Lukes J."/>
        </authorList>
    </citation>
    <scope>NUCLEOTIDE SEQUENCE [LARGE SCALE GENOMIC DNA]</scope>
    <source>
        <strain evidence="4">H10</strain>
    </source>
</reference>
<evidence type="ECO:0000259" key="3">
    <source>
        <dbReference type="PROSITE" id="PS50105"/>
    </source>
</evidence>
<evidence type="ECO:0000313" key="4">
    <source>
        <dbReference type="EMBL" id="KPA80692.1"/>
    </source>
</evidence>
<dbReference type="Pfam" id="PF00536">
    <property type="entry name" value="SAM_1"/>
    <property type="match status" value="1"/>
</dbReference>
<feature type="region of interest" description="Disordered" evidence="1">
    <location>
        <begin position="812"/>
        <end position="846"/>
    </location>
</feature>
<evidence type="ECO:0000313" key="5">
    <source>
        <dbReference type="Proteomes" id="UP000037923"/>
    </source>
</evidence>
<feature type="compositionally biased region" description="Acidic residues" evidence="1">
    <location>
        <begin position="1277"/>
        <end position="1296"/>
    </location>
</feature>
<keyword evidence="2" id="KW-0472">Membrane</keyword>
<dbReference type="Gene3D" id="1.10.150.50">
    <property type="entry name" value="Transcription Factor, Ets-1"/>
    <property type="match status" value="1"/>
</dbReference>
<dbReference type="RefSeq" id="XP_015659131.1">
    <property type="nucleotide sequence ID" value="XM_015802687.1"/>
</dbReference>
<protein>
    <recommendedName>
        <fullName evidence="3">SAM domain-containing protein</fullName>
    </recommendedName>
</protein>
<dbReference type="Proteomes" id="UP000037923">
    <property type="component" value="Unassembled WGS sequence"/>
</dbReference>
<comment type="caution">
    <text evidence="4">The sequence shown here is derived from an EMBL/GenBank/DDBJ whole genome shotgun (WGS) entry which is preliminary data.</text>
</comment>
<dbReference type="InterPro" id="IPR013761">
    <property type="entry name" value="SAM/pointed_sf"/>
</dbReference>
<feature type="region of interest" description="Disordered" evidence="1">
    <location>
        <begin position="1004"/>
        <end position="1023"/>
    </location>
</feature>
<feature type="region of interest" description="Disordered" evidence="1">
    <location>
        <begin position="221"/>
        <end position="243"/>
    </location>
</feature>
<dbReference type="VEuPathDB" id="TriTrypDB:LpyrH10_08_3160"/>
<dbReference type="EMBL" id="LGTL01000008">
    <property type="protein sequence ID" value="KPA80692.1"/>
    <property type="molecule type" value="Genomic_DNA"/>
</dbReference>
<feature type="region of interest" description="Disordered" evidence="1">
    <location>
        <begin position="1103"/>
        <end position="1124"/>
    </location>
</feature>
<feature type="compositionally biased region" description="Low complexity" evidence="1">
    <location>
        <begin position="1258"/>
        <end position="1269"/>
    </location>
</feature>
<feature type="compositionally biased region" description="Acidic residues" evidence="1">
    <location>
        <begin position="1207"/>
        <end position="1219"/>
    </location>
</feature>
<proteinExistence type="predicted"/>
<evidence type="ECO:0000256" key="2">
    <source>
        <dbReference type="SAM" id="Phobius"/>
    </source>
</evidence>
<feature type="compositionally biased region" description="Acidic residues" evidence="1">
    <location>
        <begin position="439"/>
        <end position="449"/>
    </location>
</feature>
<gene>
    <name evidence="4" type="ORF">ABB37_04867</name>
</gene>
<feature type="domain" description="SAM" evidence="3">
    <location>
        <begin position="52"/>
        <end position="97"/>
    </location>
</feature>
<name>A0A0N0DVQ9_LEPPY</name>
<feature type="transmembrane region" description="Helical" evidence="2">
    <location>
        <begin position="12"/>
        <end position="31"/>
    </location>
</feature>
<dbReference type="PROSITE" id="PS50105">
    <property type="entry name" value="SAM_DOMAIN"/>
    <property type="match status" value="1"/>
</dbReference>
<feature type="compositionally biased region" description="Low complexity" evidence="1">
    <location>
        <begin position="428"/>
        <end position="438"/>
    </location>
</feature>
<dbReference type="SUPFAM" id="SSF47769">
    <property type="entry name" value="SAM/Pointed domain"/>
    <property type="match status" value="1"/>
</dbReference>
<keyword evidence="2" id="KW-0812">Transmembrane</keyword>
<feature type="compositionally biased region" description="Acidic residues" evidence="1">
    <location>
        <begin position="1107"/>
        <end position="1124"/>
    </location>
</feature>
<feature type="region of interest" description="Disordered" evidence="1">
    <location>
        <begin position="1190"/>
        <end position="1296"/>
    </location>
</feature>